<proteinExistence type="predicted"/>
<dbReference type="Proteomes" id="UP000255277">
    <property type="component" value="Unassembled WGS sequence"/>
</dbReference>
<dbReference type="AlphaFoldDB" id="A0A380FJH1"/>
<gene>
    <name evidence="1" type="ORF">NCTC12195_03248</name>
</gene>
<evidence type="ECO:0000313" key="1">
    <source>
        <dbReference type="EMBL" id="SUM33779.1"/>
    </source>
</evidence>
<reference evidence="1 2" key="1">
    <citation type="submission" date="2018-06" db="EMBL/GenBank/DDBJ databases">
        <authorList>
            <consortium name="Pathogen Informatics"/>
            <person name="Doyle S."/>
        </authorList>
    </citation>
    <scope>NUCLEOTIDE SEQUENCE [LARGE SCALE GENOMIC DNA]</scope>
    <source>
        <strain evidence="1 2">NCTC12195</strain>
    </source>
</reference>
<accession>A0A380FJH1</accession>
<organism evidence="1 2">
    <name type="scientific">Staphylococcus gallinarum</name>
    <dbReference type="NCBI Taxonomy" id="1293"/>
    <lineage>
        <taxon>Bacteria</taxon>
        <taxon>Bacillati</taxon>
        <taxon>Bacillota</taxon>
        <taxon>Bacilli</taxon>
        <taxon>Bacillales</taxon>
        <taxon>Staphylococcaceae</taxon>
        <taxon>Staphylococcus</taxon>
    </lineage>
</organism>
<dbReference type="EMBL" id="UHDK01000001">
    <property type="protein sequence ID" value="SUM33779.1"/>
    <property type="molecule type" value="Genomic_DNA"/>
</dbReference>
<protein>
    <submittedName>
        <fullName evidence="1">Uncharacterized protein</fullName>
    </submittedName>
</protein>
<name>A0A380FJH1_STAGA</name>
<sequence length="38" mass="4401">MTKYMLKQPGYVGDSIRMPGETFEIKKLKHPISTRGYV</sequence>
<evidence type="ECO:0000313" key="2">
    <source>
        <dbReference type="Proteomes" id="UP000255277"/>
    </source>
</evidence>